<dbReference type="InterPro" id="IPR036291">
    <property type="entry name" value="NAD(P)-bd_dom_sf"/>
</dbReference>
<comment type="caution">
    <text evidence="3">The sequence shown here is derived from an EMBL/GenBank/DDBJ whole genome shotgun (WGS) entry which is preliminary data.</text>
</comment>
<accession>A0A4R0P6U5</accession>
<organism evidence="3 4">
    <name type="scientific">Pedobacter frigidisoli</name>
    <dbReference type="NCBI Taxonomy" id="2530455"/>
    <lineage>
        <taxon>Bacteria</taxon>
        <taxon>Pseudomonadati</taxon>
        <taxon>Bacteroidota</taxon>
        <taxon>Sphingobacteriia</taxon>
        <taxon>Sphingobacteriales</taxon>
        <taxon>Sphingobacteriaceae</taxon>
        <taxon>Pedobacter</taxon>
    </lineage>
</organism>
<dbReference type="OrthoDB" id="9803333at2"/>
<name>A0A4R0P6U5_9SPHI</name>
<dbReference type="AlphaFoldDB" id="A0A4R0P6U5"/>
<dbReference type="PANTHER" id="PTHR43477">
    <property type="entry name" value="DIHYDROANTICAPSIN 7-DEHYDROGENASE"/>
    <property type="match status" value="1"/>
</dbReference>
<proteinExistence type="inferred from homology"/>
<protein>
    <submittedName>
        <fullName evidence="3">SDR family oxidoreductase</fullName>
    </submittedName>
</protein>
<dbReference type="Gene3D" id="3.40.50.720">
    <property type="entry name" value="NAD(P)-binding Rossmann-like Domain"/>
    <property type="match status" value="1"/>
</dbReference>
<dbReference type="Proteomes" id="UP000291485">
    <property type="component" value="Unassembled WGS sequence"/>
</dbReference>
<dbReference type="PRINTS" id="PR00081">
    <property type="entry name" value="GDHRDH"/>
</dbReference>
<evidence type="ECO:0000313" key="3">
    <source>
        <dbReference type="EMBL" id="TCD11222.1"/>
    </source>
</evidence>
<dbReference type="EMBL" id="SJSN01000004">
    <property type="protein sequence ID" value="TCD11222.1"/>
    <property type="molecule type" value="Genomic_DNA"/>
</dbReference>
<gene>
    <name evidence="3" type="ORF">EZ449_06950</name>
</gene>
<keyword evidence="2" id="KW-0560">Oxidoreductase</keyword>
<dbReference type="RefSeq" id="WP_131557237.1">
    <property type="nucleotide sequence ID" value="NZ_SJSN01000004.1"/>
</dbReference>
<keyword evidence="4" id="KW-1185">Reference proteome</keyword>
<dbReference type="InterPro" id="IPR051122">
    <property type="entry name" value="SDR_DHRS6-like"/>
</dbReference>
<dbReference type="PANTHER" id="PTHR43477:SF1">
    <property type="entry name" value="DIHYDROANTICAPSIN 7-DEHYDROGENASE"/>
    <property type="match status" value="1"/>
</dbReference>
<comment type="similarity">
    <text evidence="1">Belongs to the short-chain dehydrogenases/reductases (SDR) family.</text>
</comment>
<dbReference type="GO" id="GO:0016491">
    <property type="term" value="F:oxidoreductase activity"/>
    <property type="evidence" value="ECO:0007669"/>
    <property type="project" value="UniProtKB-KW"/>
</dbReference>
<dbReference type="SUPFAM" id="SSF51735">
    <property type="entry name" value="NAD(P)-binding Rossmann-fold domains"/>
    <property type="match status" value="1"/>
</dbReference>
<dbReference type="InterPro" id="IPR002347">
    <property type="entry name" value="SDR_fam"/>
</dbReference>
<dbReference type="Pfam" id="PF13561">
    <property type="entry name" value="adh_short_C2"/>
    <property type="match status" value="1"/>
</dbReference>
<dbReference type="CDD" id="cd05233">
    <property type="entry name" value="SDR_c"/>
    <property type="match status" value="1"/>
</dbReference>
<sequence>MDFSNKNILVVGGSSGIGLALIKDLVEKGATVYNASRTSSEEWPAGIKHLNLDVLEKLDDLTTFLPTELHGLVYSVGSITLKPFGRVSEDDFINDYRLNVIGAAKVIQQALKNLKAAGASSIVLISSVAAQTGMGFHSSIAAAKAGVEGLTKSLAAEFSAIKVRVNAVAPSLTDTRLAASLLNSDDKKAASAKRHPLGKYGNPEDIAAAITFLLADESNWITGQIINIDGGMGSLRTNL</sequence>
<reference evidence="3 4" key="1">
    <citation type="submission" date="2019-02" db="EMBL/GenBank/DDBJ databases">
        <title>Pedobacter sp. RP-3-11 sp. nov., isolated from Arctic soil.</title>
        <authorList>
            <person name="Dahal R.H."/>
        </authorList>
    </citation>
    <scope>NUCLEOTIDE SEQUENCE [LARGE SCALE GENOMIC DNA]</scope>
    <source>
        <strain evidence="3 4">RP-3-11</strain>
    </source>
</reference>
<evidence type="ECO:0000256" key="2">
    <source>
        <dbReference type="ARBA" id="ARBA00023002"/>
    </source>
</evidence>
<evidence type="ECO:0000256" key="1">
    <source>
        <dbReference type="ARBA" id="ARBA00006484"/>
    </source>
</evidence>
<evidence type="ECO:0000313" key="4">
    <source>
        <dbReference type="Proteomes" id="UP000291485"/>
    </source>
</evidence>